<dbReference type="NCBIfam" id="TIGR02532">
    <property type="entry name" value="IV_pilin_GFxxxE"/>
    <property type="match status" value="1"/>
</dbReference>
<dbReference type="PRINTS" id="PR00813">
    <property type="entry name" value="BCTERIALGSPG"/>
</dbReference>
<dbReference type="GO" id="GO:0015628">
    <property type="term" value="P:protein secretion by the type II secretion system"/>
    <property type="evidence" value="ECO:0007669"/>
    <property type="project" value="InterPro"/>
</dbReference>
<protein>
    <recommendedName>
        <fullName evidence="3">Prepilin-type N-terminal cleavage/methylation domain-containing protein</fullName>
    </recommendedName>
</protein>
<name>K2GTK6_9BACT</name>
<dbReference type="InterPro" id="IPR045584">
    <property type="entry name" value="Pilin-like"/>
</dbReference>
<keyword evidence="1" id="KW-0488">Methylation</keyword>
<accession>K2GTK6</accession>
<evidence type="ECO:0000256" key="1">
    <source>
        <dbReference type="ARBA" id="ARBA00022481"/>
    </source>
</evidence>
<sequence>MYFSKKAFTLVELIVVITILAILWTIAFLSYSSYTSNSRDSSRITDLKSISKSIDTYKASAWKLPLPWNSTQITYSWGMVWTQWTFSKQTQQIVWNISPLPIDPLYQVEYTYSTLNDNKQYEIAWITEGTNAFYDNSKIEDLFLTPKALSATQNKKAFSYIVGNYNWMITKTTTWAMNYVLALPSIIWVDVWTYRTIESMVWAWGNLLAIHEQSNISDSYKTTNLILTWSSIITPLTKWTVVVWSWASLPADWNETLMLAQNIKQAYSWTTVINWNLSDL</sequence>
<evidence type="ECO:0000313" key="2">
    <source>
        <dbReference type="EMBL" id="EKE26660.1"/>
    </source>
</evidence>
<dbReference type="PANTHER" id="PTHR30093">
    <property type="entry name" value="GENERAL SECRETION PATHWAY PROTEIN G"/>
    <property type="match status" value="1"/>
</dbReference>
<dbReference type="InterPro" id="IPR000983">
    <property type="entry name" value="Bac_GSPG_pilin"/>
</dbReference>
<proteinExistence type="predicted"/>
<dbReference type="Gene3D" id="3.30.700.10">
    <property type="entry name" value="Glycoprotein, Type 4 Pilin"/>
    <property type="match status" value="1"/>
</dbReference>
<gene>
    <name evidence="2" type="ORF">ACD_4C00204G0001</name>
</gene>
<feature type="non-terminal residue" evidence="2">
    <location>
        <position position="280"/>
    </location>
</feature>
<dbReference type="Pfam" id="PF07963">
    <property type="entry name" value="N_methyl"/>
    <property type="match status" value="1"/>
</dbReference>
<reference evidence="2" key="1">
    <citation type="journal article" date="2012" name="Science">
        <title>Fermentation, hydrogen, and sulfur metabolism in multiple uncultivated bacterial phyla.</title>
        <authorList>
            <person name="Wrighton K.C."/>
            <person name="Thomas B.C."/>
            <person name="Sharon I."/>
            <person name="Miller C.S."/>
            <person name="Castelle C.J."/>
            <person name="VerBerkmoes N.C."/>
            <person name="Wilkins M.J."/>
            <person name="Hettich R.L."/>
            <person name="Lipton M.S."/>
            <person name="Williams K.H."/>
            <person name="Long P.E."/>
            <person name="Banfield J.F."/>
        </authorList>
    </citation>
    <scope>NUCLEOTIDE SEQUENCE [LARGE SCALE GENOMIC DNA]</scope>
</reference>
<dbReference type="InterPro" id="IPR012902">
    <property type="entry name" value="N_methyl_site"/>
</dbReference>
<dbReference type="EMBL" id="AMFJ01000720">
    <property type="protein sequence ID" value="EKE26660.1"/>
    <property type="molecule type" value="Genomic_DNA"/>
</dbReference>
<dbReference type="AlphaFoldDB" id="K2GTK6"/>
<evidence type="ECO:0008006" key="3">
    <source>
        <dbReference type="Google" id="ProtNLM"/>
    </source>
</evidence>
<dbReference type="GO" id="GO:0015627">
    <property type="term" value="C:type II protein secretion system complex"/>
    <property type="evidence" value="ECO:0007669"/>
    <property type="project" value="InterPro"/>
</dbReference>
<dbReference type="SUPFAM" id="SSF54523">
    <property type="entry name" value="Pili subunits"/>
    <property type="match status" value="1"/>
</dbReference>
<comment type="caution">
    <text evidence="2">The sequence shown here is derived from an EMBL/GenBank/DDBJ whole genome shotgun (WGS) entry which is preliminary data.</text>
</comment>
<organism evidence="2">
    <name type="scientific">uncultured bacterium</name>
    <name type="common">gcode 4</name>
    <dbReference type="NCBI Taxonomy" id="1234023"/>
    <lineage>
        <taxon>Bacteria</taxon>
        <taxon>environmental samples</taxon>
    </lineage>
</organism>